<dbReference type="PANTHER" id="PTHR39339">
    <property type="entry name" value="SLR1444 PROTEIN"/>
    <property type="match status" value="1"/>
</dbReference>
<keyword evidence="3" id="KW-1185">Reference proteome</keyword>
<name>A0ABQ6BU90_9NEIS</name>
<dbReference type="EMBL" id="BSOZ01000052">
    <property type="protein sequence ID" value="GLS05558.1"/>
    <property type="molecule type" value="Genomic_DNA"/>
</dbReference>
<evidence type="ECO:0000313" key="2">
    <source>
        <dbReference type="EMBL" id="GLS05558.1"/>
    </source>
</evidence>
<comment type="caution">
    <text evidence="2">The sequence shown here is derived from an EMBL/GenBank/DDBJ whole genome shotgun (WGS) entry which is preliminary data.</text>
</comment>
<sequence length="246" mass="28054">MPNKKQLTRTLFDALAHIESQRLDVLSGRDDALHQLRIALRGWRTLLPLVLRRQPEDRAIVAAWREFATLTGPARDAEVLLSLLPADHPRRADGRARRDDGYTAVTAALESVDWPVRVAASRAWLMLRLDLRKRATLQARIRRRAERLGQRLRQDLAADPSPEHWHQVRIDVKKLRYLIDYAGKWLPRRSRKLRPLLKAAQSTLGELHDLDVRGADGMALPGDDAARERLTADSAKLVAQLRQRLG</sequence>
<accession>A0ABQ6BU90</accession>
<reference evidence="3" key="1">
    <citation type="journal article" date="2019" name="Int. J. Syst. Evol. Microbiol.">
        <title>The Global Catalogue of Microorganisms (GCM) 10K type strain sequencing project: providing services to taxonomists for standard genome sequencing and annotation.</title>
        <authorList>
            <consortium name="The Broad Institute Genomics Platform"/>
            <consortium name="The Broad Institute Genome Sequencing Center for Infectious Disease"/>
            <person name="Wu L."/>
            <person name="Ma J."/>
        </authorList>
    </citation>
    <scope>NUCLEOTIDE SEQUENCE [LARGE SCALE GENOMIC DNA]</scope>
    <source>
        <strain evidence="3">NBRC 104970</strain>
    </source>
</reference>
<gene>
    <name evidence="2" type="ORF">GCM10007860_27140</name>
</gene>
<dbReference type="InterPro" id="IPR007899">
    <property type="entry name" value="CHAD_dom"/>
</dbReference>
<dbReference type="PANTHER" id="PTHR39339:SF1">
    <property type="entry name" value="CHAD DOMAIN-CONTAINING PROTEIN"/>
    <property type="match status" value="1"/>
</dbReference>
<proteinExistence type="predicted"/>
<dbReference type="PROSITE" id="PS51708">
    <property type="entry name" value="CHAD"/>
    <property type="match status" value="1"/>
</dbReference>
<dbReference type="RefSeq" id="WP_284208692.1">
    <property type="nucleotide sequence ID" value="NZ_BSOZ01000052.1"/>
</dbReference>
<evidence type="ECO:0000313" key="3">
    <source>
        <dbReference type="Proteomes" id="UP001156836"/>
    </source>
</evidence>
<dbReference type="Proteomes" id="UP001156836">
    <property type="component" value="Unassembled WGS sequence"/>
</dbReference>
<organism evidence="2 3">
    <name type="scientific">Chitiniphilus shinanonensis</name>
    <dbReference type="NCBI Taxonomy" id="553088"/>
    <lineage>
        <taxon>Bacteria</taxon>
        <taxon>Pseudomonadati</taxon>
        <taxon>Pseudomonadota</taxon>
        <taxon>Betaproteobacteria</taxon>
        <taxon>Neisseriales</taxon>
        <taxon>Chitinibacteraceae</taxon>
        <taxon>Chitiniphilus</taxon>
    </lineage>
</organism>
<dbReference type="SMART" id="SM00880">
    <property type="entry name" value="CHAD"/>
    <property type="match status" value="1"/>
</dbReference>
<dbReference type="InterPro" id="IPR038186">
    <property type="entry name" value="CHAD_dom_sf"/>
</dbReference>
<feature type="domain" description="CHAD" evidence="1">
    <location>
        <begin position="1"/>
        <end position="246"/>
    </location>
</feature>
<dbReference type="Gene3D" id="1.40.20.10">
    <property type="entry name" value="CHAD domain"/>
    <property type="match status" value="1"/>
</dbReference>
<evidence type="ECO:0000259" key="1">
    <source>
        <dbReference type="PROSITE" id="PS51708"/>
    </source>
</evidence>
<protein>
    <recommendedName>
        <fullName evidence="1">CHAD domain-containing protein</fullName>
    </recommendedName>
</protein>
<dbReference type="Pfam" id="PF05235">
    <property type="entry name" value="CHAD"/>
    <property type="match status" value="1"/>
</dbReference>